<dbReference type="Proteomes" id="UP000294335">
    <property type="component" value="Unassembled WGS sequence"/>
</dbReference>
<organism evidence="1 2">
    <name type="scientific">Pseudomonas inefficax</name>
    <dbReference type="NCBI Taxonomy" id="2078786"/>
    <lineage>
        <taxon>Bacteria</taxon>
        <taxon>Pseudomonadati</taxon>
        <taxon>Pseudomonadota</taxon>
        <taxon>Gammaproteobacteria</taxon>
        <taxon>Pseudomonadales</taxon>
        <taxon>Pseudomonadaceae</taxon>
        <taxon>Pseudomonas</taxon>
    </lineage>
</organism>
<sequence>MWNGPRWPLRGHARSHRVSAIAVGAGLPAKRPQVFIFMATFPGTAVHEKDDKFFVTDWRNCRV</sequence>
<comment type="caution">
    <text evidence="1">The sequence shown here is derived from an EMBL/GenBank/DDBJ whole genome shotgun (WGS) entry which is preliminary data.</text>
</comment>
<proteinExistence type="predicted"/>
<name>A0AAQ1SSF7_9PSED</name>
<dbReference type="EMBL" id="OPYN01000060">
    <property type="protein sequence ID" value="SPO59469.1"/>
    <property type="molecule type" value="Genomic_DNA"/>
</dbReference>
<evidence type="ECO:0000313" key="1">
    <source>
        <dbReference type="EMBL" id="SPO59469.1"/>
    </source>
</evidence>
<reference evidence="1 2" key="1">
    <citation type="submission" date="2018-02" db="EMBL/GenBank/DDBJ databases">
        <authorList>
            <person name="Dubost A."/>
        </authorList>
    </citation>
    <scope>NUCLEOTIDE SEQUENCE [LARGE SCALE GENOMIC DNA]</scope>
    <source>
        <strain evidence="2">JV551A3</strain>
    </source>
</reference>
<evidence type="ECO:0000313" key="2">
    <source>
        <dbReference type="Proteomes" id="UP000294335"/>
    </source>
</evidence>
<accession>A0AAQ1SSF7</accession>
<dbReference type="AlphaFoldDB" id="A0AAQ1SSF7"/>
<protein>
    <submittedName>
        <fullName evidence="1">Uncharacterized protein</fullName>
    </submittedName>
</protein>
<keyword evidence="2" id="KW-1185">Reference proteome</keyword>
<gene>
    <name evidence="1" type="ORF">JV551A3_V1_600069</name>
</gene>